<evidence type="ECO:0000256" key="6">
    <source>
        <dbReference type="SAM" id="MobiDB-lite"/>
    </source>
</evidence>
<comment type="caution">
    <text evidence="7">The sequence shown here is derived from an EMBL/GenBank/DDBJ whole genome shotgun (WGS) entry which is preliminary data.</text>
</comment>
<dbReference type="InterPro" id="IPR022781">
    <property type="entry name" value="Flagellar_biosynth_FliO"/>
</dbReference>
<feature type="region of interest" description="Disordered" evidence="6">
    <location>
        <begin position="79"/>
        <end position="111"/>
    </location>
</feature>
<keyword evidence="2" id="KW-1003">Cell membrane</keyword>
<evidence type="ECO:0000313" key="8">
    <source>
        <dbReference type="Proteomes" id="UP000571950"/>
    </source>
</evidence>
<keyword evidence="8" id="KW-1185">Reference proteome</keyword>
<feature type="compositionally biased region" description="Basic and acidic residues" evidence="6">
    <location>
        <begin position="93"/>
        <end position="111"/>
    </location>
</feature>
<dbReference type="AlphaFoldDB" id="A0A7W6BH87"/>
<evidence type="ECO:0000256" key="2">
    <source>
        <dbReference type="ARBA" id="ARBA00022475"/>
    </source>
</evidence>
<reference evidence="7 8" key="1">
    <citation type="submission" date="2020-08" db="EMBL/GenBank/DDBJ databases">
        <title>Genomic Encyclopedia of Type Strains, Phase IV (KMG-IV): sequencing the most valuable type-strain genomes for metagenomic binning, comparative biology and taxonomic classification.</title>
        <authorList>
            <person name="Goeker M."/>
        </authorList>
    </citation>
    <scope>NUCLEOTIDE SEQUENCE [LARGE SCALE GENOMIC DNA]</scope>
    <source>
        <strain evidence="7 8">DSM 26189</strain>
    </source>
</reference>
<dbReference type="Pfam" id="PF04347">
    <property type="entry name" value="FliO"/>
    <property type="match status" value="1"/>
</dbReference>
<dbReference type="GO" id="GO:0016020">
    <property type="term" value="C:membrane"/>
    <property type="evidence" value="ECO:0007669"/>
    <property type="project" value="InterPro"/>
</dbReference>
<dbReference type="EMBL" id="JACIDT010000002">
    <property type="protein sequence ID" value="MBB3924981.1"/>
    <property type="molecule type" value="Genomic_DNA"/>
</dbReference>
<dbReference type="Proteomes" id="UP000571950">
    <property type="component" value="Unassembled WGS sequence"/>
</dbReference>
<organism evidence="7 8">
    <name type="scientific">Sphingobium jiangsuense</name>
    <dbReference type="NCBI Taxonomy" id="870476"/>
    <lineage>
        <taxon>Bacteria</taxon>
        <taxon>Pseudomonadati</taxon>
        <taxon>Pseudomonadota</taxon>
        <taxon>Alphaproteobacteria</taxon>
        <taxon>Sphingomonadales</taxon>
        <taxon>Sphingomonadaceae</taxon>
        <taxon>Sphingobium</taxon>
    </lineage>
</organism>
<dbReference type="GO" id="GO:0044781">
    <property type="term" value="P:bacterial-type flagellum organization"/>
    <property type="evidence" value="ECO:0007669"/>
    <property type="project" value="InterPro"/>
</dbReference>
<keyword evidence="5" id="KW-0472">Membrane</keyword>
<gene>
    <name evidence="7" type="ORF">GGR43_000682</name>
</gene>
<keyword evidence="3" id="KW-0812">Transmembrane</keyword>
<evidence type="ECO:0000313" key="7">
    <source>
        <dbReference type="EMBL" id="MBB3924981.1"/>
    </source>
</evidence>
<keyword evidence="4" id="KW-1133">Transmembrane helix</keyword>
<evidence type="ECO:0000256" key="1">
    <source>
        <dbReference type="ARBA" id="ARBA00004236"/>
    </source>
</evidence>
<name>A0A7W6BH87_9SPHN</name>
<dbReference type="RefSeq" id="WP_188070547.1">
    <property type="nucleotide sequence ID" value="NZ_BSPS01000022.1"/>
</dbReference>
<keyword evidence="7" id="KW-0969">Cilium</keyword>
<protein>
    <submittedName>
        <fullName evidence="7">Flagellar protein FliO/FliZ</fullName>
    </submittedName>
</protein>
<keyword evidence="7" id="KW-0966">Cell projection</keyword>
<keyword evidence="7" id="KW-0282">Flagellum</keyword>
<evidence type="ECO:0000256" key="3">
    <source>
        <dbReference type="ARBA" id="ARBA00022692"/>
    </source>
</evidence>
<comment type="subcellular location">
    <subcellularLocation>
        <location evidence="1">Cell membrane</location>
    </subcellularLocation>
</comment>
<evidence type="ECO:0000256" key="5">
    <source>
        <dbReference type="ARBA" id="ARBA00023136"/>
    </source>
</evidence>
<accession>A0A7W6BH87</accession>
<proteinExistence type="predicted"/>
<evidence type="ECO:0000256" key="4">
    <source>
        <dbReference type="ARBA" id="ARBA00022989"/>
    </source>
</evidence>
<sequence length="111" mass="12624">MFLYFMKLLILLPLVGGMAFGALWLWRKYQPGLLGAQGDRAIKVLEMLPMGTFGKLAVIEFDGKRLLVSITRGRIEKLAEGREEPPARPSYSYRERPIEPAREGADRAPRY</sequence>